<dbReference type="GO" id="GO:0005840">
    <property type="term" value="C:ribosome"/>
    <property type="evidence" value="ECO:0007669"/>
    <property type="project" value="UniProtKB-KW"/>
</dbReference>
<dbReference type="Pfam" id="PF17136">
    <property type="entry name" value="ribosomal_L24"/>
    <property type="match status" value="1"/>
</dbReference>
<dbReference type="GO" id="GO:0003735">
    <property type="term" value="F:structural constituent of ribosome"/>
    <property type="evidence" value="ECO:0007669"/>
    <property type="project" value="InterPro"/>
</dbReference>
<dbReference type="GO" id="GO:1990904">
    <property type="term" value="C:ribonucleoprotein complex"/>
    <property type="evidence" value="ECO:0007669"/>
    <property type="project" value="UniProtKB-KW"/>
</dbReference>
<evidence type="ECO:0000259" key="4">
    <source>
        <dbReference type="Pfam" id="PF17136"/>
    </source>
</evidence>
<accession>A0AAE0Y499</accession>
<gene>
    <name evidence="5" type="ORF">RRG08_026497</name>
</gene>
<dbReference type="PANTHER" id="PTHR12903">
    <property type="entry name" value="MITOCHONDRIAL RIBOSOMAL PROTEIN L24"/>
    <property type="match status" value="1"/>
</dbReference>
<keyword evidence="2" id="KW-0689">Ribosomal protein</keyword>
<reference evidence="5" key="1">
    <citation type="journal article" date="2023" name="G3 (Bethesda)">
        <title>A reference genome for the long-term kleptoplast-retaining sea slug Elysia crispata morphotype clarki.</title>
        <authorList>
            <person name="Eastman K.E."/>
            <person name="Pendleton A.L."/>
            <person name="Shaikh M.A."/>
            <person name="Suttiyut T."/>
            <person name="Ogas R."/>
            <person name="Tomko P."/>
            <person name="Gavelis G."/>
            <person name="Widhalm J.R."/>
            <person name="Wisecaver J.H."/>
        </authorList>
    </citation>
    <scope>NUCLEOTIDE SEQUENCE</scope>
    <source>
        <strain evidence="5">ECLA1</strain>
    </source>
</reference>
<comment type="caution">
    <text evidence="5">The sequence shown here is derived from an EMBL/GenBank/DDBJ whole genome shotgun (WGS) entry which is preliminary data.</text>
</comment>
<dbReference type="InterPro" id="IPR008991">
    <property type="entry name" value="Translation_prot_SH3-like_sf"/>
</dbReference>
<evidence type="ECO:0000256" key="1">
    <source>
        <dbReference type="ARBA" id="ARBA00010618"/>
    </source>
</evidence>
<organism evidence="5 6">
    <name type="scientific">Elysia crispata</name>
    <name type="common">lettuce slug</name>
    <dbReference type="NCBI Taxonomy" id="231223"/>
    <lineage>
        <taxon>Eukaryota</taxon>
        <taxon>Metazoa</taxon>
        <taxon>Spiralia</taxon>
        <taxon>Lophotrochozoa</taxon>
        <taxon>Mollusca</taxon>
        <taxon>Gastropoda</taxon>
        <taxon>Heterobranchia</taxon>
        <taxon>Euthyneura</taxon>
        <taxon>Panpulmonata</taxon>
        <taxon>Sacoglossa</taxon>
        <taxon>Placobranchoidea</taxon>
        <taxon>Plakobranchidae</taxon>
        <taxon>Elysia</taxon>
    </lineage>
</organism>
<dbReference type="InterPro" id="IPR014722">
    <property type="entry name" value="Rib_uL2_dom2"/>
</dbReference>
<dbReference type="SUPFAM" id="SSF50104">
    <property type="entry name" value="Translation proteins SH3-like domain"/>
    <property type="match status" value="2"/>
</dbReference>
<proteinExistence type="inferred from homology"/>
<evidence type="ECO:0000256" key="2">
    <source>
        <dbReference type="ARBA" id="ARBA00022980"/>
    </source>
</evidence>
<dbReference type="InterPro" id="IPR005825">
    <property type="entry name" value="Ribosomal_uL24_CS"/>
</dbReference>
<dbReference type="EMBL" id="JAWDGP010006980">
    <property type="protein sequence ID" value="KAK3732113.1"/>
    <property type="molecule type" value="Genomic_DNA"/>
</dbReference>
<dbReference type="GO" id="GO:0006412">
    <property type="term" value="P:translation"/>
    <property type="evidence" value="ECO:0007669"/>
    <property type="project" value="InterPro"/>
</dbReference>
<evidence type="ECO:0000256" key="3">
    <source>
        <dbReference type="ARBA" id="ARBA00023274"/>
    </source>
</evidence>
<dbReference type="AlphaFoldDB" id="A0AAE0Y499"/>
<dbReference type="Gene3D" id="2.30.30.30">
    <property type="match status" value="2"/>
</dbReference>
<sequence length="262" mass="30432">MRLTVVTLGYFKKYVQREIAKASGVSVYTPVQGWRHVRKRDWIYDENRPWTDAAKEANLPGKRLRELIEPIPESEWKIFKGDRVQILKGIDKGKQGLVCAIIRERNWCYVEGLNCGLVCAIIRERNWCYVEGLNCSYKWVNKSASSPGFLSKVEKPLLVTTEVSLLEPSDLQPTETEWRFDEDGQRVRVSVRSGRVVPMSERALNEAEDMVDKSAYVEQSWDTKEKELTKITFVPKAMSFEDDIMDSMGIKEDRERAPNYYY</sequence>
<dbReference type="InterPro" id="IPR041988">
    <property type="entry name" value="Ribosomal_uL24_KOW"/>
</dbReference>
<comment type="similarity">
    <text evidence="1">Belongs to the universal ribosomal protein uL24 family.</text>
</comment>
<dbReference type="InterPro" id="IPR003256">
    <property type="entry name" value="Ribosomal_uL24"/>
</dbReference>
<protein>
    <recommendedName>
        <fullName evidence="4">Large ribosomal subunit protein uL24 C-terminal domain-containing protein</fullName>
    </recommendedName>
</protein>
<evidence type="ECO:0000313" key="6">
    <source>
        <dbReference type="Proteomes" id="UP001283361"/>
    </source>
</evidence>
<evidence type="ECO:0000313" key="5">
    <source>
        <dbReference type="EMBL" id="KAK3732113.1"/>
    </source>
</evidence>
<dbReference type="GO" id="GO:0003723">
    <property type="term" value="F:RNA binding"/>
    <property type="evidence" value="ECO:0007669"/>
    <property type="project" value="InterPro"/>
</dbReference>
<keyword evidence="6" id="KW-1185">Reference proteome</keyword>
<feature type="domain" description="Large ribosomal subunit protein uL24 C-terminal" evidence="4">
    <location>
        <begin position="133"/>
        <end position="196"/>
    </location>
</feature>
<name>A0AAE0Y499_9GAST</name>
<keyword evidence="3" id="KW-0687">Ribonucleoprotein</keyword>
<dbReference type="PROSITE" id="PS01108">
    <property type="entry name" value="RIBOSOMAL_L24"/>
    <property type="match status" value="1"/>
</dbReference>
<dbReference type="Proteomes" id="UP001283361">
    <property type="component" value="Unassembled WGS sequence"/>
</dbReference>
<dbReference type="InterPro" id="IPR057264">
    <property type="entry name" value="Ribosomal_uL24_C"/>
</dbReference>
<dbReference type="CDD" id="cd06089">
    <property type="entry name" value="KOW_RPL26"/>
    <property type="match status" value="1"/>
</dbReference>